<dbReference type="InterPro" id="IPR050848">
    <property type="entry name" value="Homeobox_TF"/>
</dbReference>
<dbReference type="PROSITE" id="PS50071">
    <property type="entry name" value="HOMEOBOX_2"/>
    <property type="match status" value="1"/>
</dbReference>
<dbReference type="PANTHER" id="PTHR24333">
    <property type="entry name" value="HOMEO BOX HB9 LIKE A-RELATED"/>
    <property type="match status" value="1"/>
</dbReference>
<dbReference type="SUPFAM" id="SSF46689">
    <property type="entry name" value="Homeodomain-like"/>
    <property type="match status" value="1"/>
</dbReference>
<evidence type="ECO:0000256" key="2">
    <source>
        <dbReference type="ARBA" id="ARBA00023125"/>
    </source>
</evidence>
<dbReference type="PRINTS" id="PR00024">
    <property type="entry name" value="HOMEOBOX"/>
</dbReference>
<feature type="DNA-binding region" description="Homeobox" evidence="5">
    <location>
        <begin position="120"/>
        <end position="179"/>
    </location>
</feature>
<reference evidence="9 10" key="1">
    <citation type="submission" date="2024-11" db="EMBL/GenBank/DDBJ databases">
        <title>Adaptive evolution of stress response genes in parasites aligns with host niche diversity.</title>
        <authorList>
            <person name="Hahn C."/>
            <person name="Resl P."/>
        </authorList>
    </citation>
    <scope>NUCLEOTIDE SEQUENCE [LARGE SCALE GENOMIC DNA]</scope>
    <source>
        <strain evidence="9">EGGRZ-B1_66</strain>
        <tissue evidence="9">Body</tissue>
    </source>
</reference>
<dbReference type="SMART" id="SM00389">
    <property type="entry name" value="HOX"/>
    <property type="match status" value="1"/>
</dbReference>
<dbReference type="Proteomes" id="UP001626550">
    <property type="component" value="Unassembled WGS sequence"/>
</dbReference>
<dbReference type="PROSITE" id="PS00027">
    <property type="entry name" value="HOMEOBOX_1"/>
    <property type="match status" value="1"/>
</dbReference>
<proteinExistence type="predicted"/>
<dbReference type="AlphaFoldDB" id="A0ABD2PX94"/>
<dbReference type="PRINTS" id="PR00031">
    <property type="entry name" value="HTHREPRESSR"/>
</dbReference>
<keyword evidence="10" id="KW-1185">Reference proteome</keyword>
<name>A0ABD2PX94_9PLAT</name>
<dbReference type="GO" id="GO:0005634">
    <property type="term" value="C:nucleus"/>
    <property type="evidence" value="ECO:0007669"/>
    <property type="project" value="UniProtKB-SubCell"/>
</dbReference>
<evidence type="ECO:0000256" key="5">
    <source>
        <dbReference type="PROSITE-ProRule" id="PRU00108"/>
    </source>
</evidence>
<dbReference type="GO" id="GO:0003677">
    <property type="term" value="F:DNA binding"/>
    <property type="evidence" value="ECO:0007669"/>
    <property type="project" value="UniProtKB-UniRule"/>
</dbReference>
<feature type="domain" description="Homeobox" evidence="8">
    <location>
        <begin position="118"/>
        <end position="178"/>
    </location>
</feature>
<dbReference type="EMBL" id="JBJKFK010002934">
    <property type="protein sequence ID" value="KAL3310461.1"/>
    <property type="molecule type" value="Genomic_DNA"/>
</dbReference>
<sequence>MNQLSSSSEADTSAELLSSSHSGFCIDKLLSRKLELSSDCSFDAQDFRKTQQQTTYWNSMIEKICEMKSMVTGSATPDMRNFCNKRFILQDTSTGYASIQMPLYVNRSQDALDTLKHCRRRKARTVFSDIQLNGLEKRFESQRYLSTPERIELASQLNLSETQVKTWFQNRRMKHKKLNKKPGTTESSRMSKQDQCSSTDEEGSEEMTEKYAEEKRRKLDCEADKVNLAWNGNPAPENSVMQSMMTNFMLAFMNSDKVKNTGFIQ</sequence>
<dbReference type="FunFam" id="1.10.10.60:FF:000373">
    <property type="entry name" value="Blast:Brain-specific homeobox protein"/>
    <property type="match status" value="1"/>
</dbReference>
<accession>A0ABD2PX94</accession>
<feature type="region of interest" description="Disordered" evidence="7">
    <location>
        <begin position="172"/>
        <end position="216"/>
    </location>
</feature>
<evidence type="ECO:0000256" key="3">
    <source>
        <dbReference type="ARBA" id="ARBA00023155"/>
    </source>
</evidence>
<comment type="caution">
    <text evidence="9">The sequence shown here is derived from an EMBL/GenBank/DDBJ whole genome shotgun (WGS) entry which is preliminary data.</text>
</comment>
<dbReference type="Gene3D" id="1.10.10.60">
    <property type="entry name" value="Homeodomain-like"/>
    <property type="match status" value="1"/>
</dbReference>
<evidence type="ECO:0000256" key="6">
    <source>
        <dbReference type="RuleBase" id="RU000682"/>
    </source>
</evidence>
<protein>
    <recommendedName>
        <fullName evidence="8">Homeobox domain-containing protein</fullName>
    </recommendedName>
</protein>
<comment type="subcellular location">
    <subcellularLocation>
        <location evidence="1 5 6">Nucleus</location>
    </subcellularLocation>
</comment>
<dbReference type="InterPro" id="IPR009057">
    <property type="entry name" value="Homeodomain-like_sf"/>
</dbReference>
<dbReference type="InterPro" id="IPR020479">
    <property type="entry name" value="HD_metazoa"/>
</dbReference>
<keyword evidence="3 5" id="KW-0371">Homeobox</keyword>
<dbReference type="PANTHER" id="PTHR24333:SF8">
    <property type="entry name" value="HOMEOBOX PROTEIN CEH-62"/>
    <property type="match status" value="1"/>
</dbReference>
<dbReference type="CDD" id="cd00086">
    <property type="entry name" value="homeodomain"/>
    <property type="match status" value="1"/>
</dbReference>
<evidence type="ECO:0000259" key="8">
    <source>
        <dbReference type="PROSITE" id="PS50071"/>
    </source>
</evidence>
<evidence type="ECO:0000313" key="10">
    <source>
        <dbReference type="Proteomes" id="UP001626550"/>
    </source>
</evidence>
<keyword evidence="2 5" id="KW-0238">DNA-binding</keyword>
<dbReference type="Pfam" id="PF00046">
    <property type="entry name" value="Homeodomain"/>
    <property type="match status" value="1"/>
</dbReference>
<evidence type="ECO:0000256" key="1">
    <source>
        <dbReference type="ARBA" id="ARBA00004123"/>
    </source>
</evidence>
<organism evidence="9 10">
    <name type="scientific">Cichlidogyrus casuarinus</name>
    <dbReference type="NCBI Taxonomy" id="1844966"/>
    <lineage>
        <taxon>Eukaryota</taxon>
        <taxon>Metazoa</taxon>
        <taxon>Spiralia</taxon>
        <taxon>Lophotrochozoa</taxon>
        <taxon>Platyhelminthes</taxon>
        <taxon>Monogenea</taxon>
        <taxon>Monopisthocotylea</taxon>
        <taxon>Dactylogyridea</taxon>
        <taxon>Ancyrocephalidae</taxon>
        <taxon>Cichlidogyrus</taxon>
    </lineage>
</organism>
<gene>
    <name evidence="9" type="ORF">Ciccas_010975</name>
</gene>
<dbReference type="InterPro" id="IPR001356">
    <property type="entry name" value="HD"/>
</dbReference>
<evidence type="ECO:0000256" key="7">
    <source>
        <dbReference type="SAM" id="MobiDB-lite"/>
    </source>
</evidence>
<dbReference type="InterPro" id="IPR017970">
    <property type="entry name" value="Homeobox_CS"/>
</dbReference>
<keyword evidence="4 5" id="KW-0539">Nucleus</keyword>
<feature type="compositionally biased region" description="Polar residues" evidence="7">
    <location>
        <begin position="182"/>
        <end position="198"/>
    </location>
</feature>
<evidence type="ECO:0000313" key="9">
    <source>
        <dbReference type="EMBL" id="KAL3310461.1"/>
    </source>
</evidence>
<evidence type="ECO:0000256" key="4">
    <source>
        <dbReference type="ARBA" id="ARBA00023242"/>
    </source>
</evidence>
<dbReference type="InterPro" id="IPR000047">
    <property type="entry name" value="HTH_motif"/>
</dbReference>
<feature type="compositionally biased region" description="Basic and acidic residues" evidence="7">
    <location>
        <begin position="207"/>
        <end position="216"/>
    </location>
</feature>